<dbReference type="Proteomes" id="UP000824366">
    <property type="component" value="Chromosome"/>
</dbReference>
<name>A0ABM7MIF4_9BURK</name>
<dbReference type="Gene3D" id="2.40.50.180">
    <property type="entry name" value="CheA-289, Domain 4"/>
    <property type="match status" value="1"/>
</dbReference>
<reference evidence="2 3" key="1">
    <citation type="journal article" date="2021" name="Microbiol. Spectr.">
        <title>A Single Bacterium Capable of Oxidation and Reduction of Iron at Circumneutral pH.</title>
        <authorList>
            <person name="Kato S."/>
            <person name="Ohkuma M."/>
        </authorList>
    </citation>
    <scope>NUCLEOTIDE SEQUENCE [LARGE SCALE GENOMIC DNA]</scope>
    <source>
        <strain evidence="2 3">MIZ03</strain>
    </source>
</reference>
<feature type="domain" description="CheW-like" evidence="1">
    <location>
        <begin position="27"/>
        <end position="171"/>
    </location>
</feature>
<organism evidence="2 3">
    <name type="scientific">Rhodoferax lithotrophicus</name>
    <dbReference type="NCBI Taxonomy" id="2798804"/>
    <lineage>
        <taxon>Bacteria</taxon>
        <taxon>Pseudomonadati</taxon>
        <taxon>Pseudomonadota</taxon>
        <taxon>Betaproteobacteria</taxon>
        <taxon>Burkholderiales</taxon>
        <taxon>Comamonadaceae</taxon>
        <taxon>Rhodoferax</taxon>
    </lineage>
</organism>
<keyword evidence="3" id="KW-1185">Reference proteome</keyword>
<dbReference type="EMBL" id="AP024238">
    <property type="protein sequence ID" value="BCO26033.1"/>
    <property type="molecule type" value="Genomic_DNA"/>
</dbReference>
<evidence type="ECO:0000313" key="2">
    <source>
        <dbReference type="EMBL" id="BCO26033.1"/>
    </source>
</evidence>
<dbReference type="Pfam" id="PF01584">
    <property type="entry name" value="CheW"/>
    <property type="match status" value="1"/>
</dbReference>
<dbReference type="RefSeq" id="WP_223908897.1">
    <property type="nucleotide sequence ID" value="NZ_AP024238.1"/>
</dbReference>
<dbReference type="InterPro" id="IPR002545">
    <property type="entry name" value="CheW-lke_dom"/>
</dbReference>
<dbReference type="PROSITE" id="PS50851">
    <property type="entry name" value="CHEW"/>
    <property type="match status" value="1"/>
</dbReference>
<protein>
    <recommendedName>
        <fullName evidence="1">CheW-like domain-containing protein</fullName>
    </recommendedName>
</protein>
<gene>
    <name evidence="2" type="ORF">MIZ03_0913</name>
</gene>
<sequence length="176" mass="19006">MAKKEALRDLQTRLAGRLQAARSEGVSAAWLAVQVGSANYLLPLTQSGEIFSMATLANVPYVQPWFMGVVNLRGGLFGVVDLASFLKVSSTRSRTEQAWAQTRLITFNVDLEINAALLVDALIGLRRQDAFVGVMPPPAGAPEFFGQLLVDAQGASWQEINLRTLAQSAEFLSIGV</sequence>
<evidence type="ECO:0000259" key="1">
    <source>
        <dbReference type="PROSITE" id="PS50851"/>
    </source>
</evidence>
<accession>A0ABM7MIF4</accession>
<dbReference type="InterPro" id="IPR036061">
    <property type="entry name" value="CheW-like_dom_sf"/>
</dbReference>
<evidence type="ECO:0000313" key="3">
    <source>
        <dbReference type="Proteomes" id="UP000824366"/>
    </source>
</evidence>
<proteinExistence type="predicted"/>
<dbReference type="SUPFAM" id="SSF50341">
    <property type="entry name" value="CheW-like"/>
    <property type="match status" value="1"/>
</dbReference>